<evidence type="ECO:0000313" key="1">
    <source>
        <dbReference type="EMBL" id="PXY99864.1"/>
    </source>
</evidence>
<comment type="caution">
    <text evidence="1">The sequence shown here is derived from an EMBL/GenBank/DDBJ whole genome shotgun (WGS) entry which is preliminary data.</text>
</comment>
<dbReference type="RefSeq" id="WP_110439484.1">
    <property type="nucleotide sequence ID" value="NZ_CP046393.1"/>
</dbReference>
<gene>
    <name evidence="1" type="ORF">DK869_07995</name>
</gene>
<name>A0A318N0P7_9PROT</name>
<organism evidence="1 2">
    <name type="scientific">Commensalibacter melissae</name>
    <dbReference type="NCBI Taxonomy" id="2070537"/>
    <lineage>
        <taxon>Bacteria</taxon>
        <taxon>Pseudomonadati</taxon>
        <taxon>Pseudomonadota</taxon>
        <taxon>Alphaproteobacteria</taxon>
        <taxon>Acetobacterales</taxon>
        <taxon>Acetobacteraceae</taxon>
    </lineage>
</organism>
<protein>
    <submittedName>
        <fullName evidence="1">Uncharacterized protein</fullName>
    </submittedName>
</protein>
<dbReference type="AlphaFoldDB" id="A0A318N0P7"/>
<reference evidence="1 2" key="1">
    <citation type="submission" date="2018-05" db="EMBL/GenBank/DDBJ databases">
        <title>Reference genomes for bee gut microbiota database.</title>
        <authorList>
            <person name="Ellegaard K.M."/>
        </authorList>
    </citation>
    <scope>NUCLEOTIDE SEQUENCE [LARGE SCALE GENOMIC DNA]</scope>
    <source>
        <strain evidence="1 2">ESL0284</strain>
    </source>
</reference>
<dbReference type="EMBL" id="QGLT01000004">
    <property type="protein sequence ID" value="PXY99864.1"/>
    <property type="molecule type" value="Genomic_DNA"/>
</dbReference>
<dbReference type="Proteomes" id="UP000247565">
    <property type="component" value="Unassembled WGS sequence"/>
</dbReference>
<proteinExistence type="predicted"/>
<evidence type="ECO:0000313" key="2">
    <source>
        <dbReference type="Proteomes" id="UP000247565"/>
    </source>
</evidence>
<accession>A0A318N0P7</accession>
<dbReference type="OrthoDB" id="7281890at2"/>
<keyword evidence="2" id="KW-1185">Reference proteome</keyword>
<sequence>MARRSVELKIQEPGRDQGKLFKITEMSAFDTEEWAERSINAILRNANKEDISFLIPLVYTYVQEATIESSYEKLMEKNDEGMVKIQQATEKLAVYLSSLFFSLPYDDLKIVVKPLFDCCSIYLNPGQNDLVEPILNNPNHYIEEVSTIIALKREAFKLHTDFFTRDAKRYLDLFIVSMEQLQSKKDIDTTQTSLNQSER</sequence>